<dbReference type="InterPro" id="IPR008839">
    <property type="entry name" value="MDM33_fungi"/>
</dbReference>
<keyword evidence="4 10" id="KW-0809">Transit peptide</keyword>
<dbReference type="Proteomes" id="UP000030755">
    <property type="component" value="Unassembled WGS sequence"/>
</dbReference>
<evidence type="ECO:0000313" key="13">
    <source>
        <dbReference type="Proteomes" id="UP000030755"/>
    </source>
</evidence>
<keyword evidence="6 11" id="KW-0175">Coiled coil</keyword>
<evidence type="ECO:0000256" key="5">
    <source>
        <dbReference type="ARBA" id="ARBA00022989"/>
    </source>
</evidence>
<dbReference type="OrthoDB" id="5595506at2759"/>
<dbReference type="PANTHER" id="PTHR31961">
    <property type="entry name" value="SENSITIVE TO HIGH EXPRESSION PROTEIN 9, MITOCHONDRIAL"/>
    <property type="match status" value="1"/>
</dbReference>
<dbReference type="PANTHER" id="PTHR31961:SF3">
    <property type="entry name" value="SENSITIVE TO HIGH EXPRESSION PROTEIN 9, MITOCHONDRIAL"/>
    <property type="match status" value="1"/>
</dbReference>
<evidence type="ECO:0000256" key="10">
    <source>
        <dbReference type="RuleBase" id="RU364128"/>
    </source>
</evidence>
<dbReference type="GO" id="GO:0005743">
    <property type="term" value="C:mitochondrial inner membrane"/>
    <property type="evidence" value="ECO:0007669"/>
    <property type="project" value="UniProtKB-SubCell"/>
</dbReference>
<evidence type="ECO:0000256" key="9">
    <source>
        <dbReference type="ARBA" id="ARBA00024807"/>
    </source>
</evidence>
<comment type="similarity">
    <text evidence="1 10">Belongs to the SHE9 family.</text>
</comment>
<keyword evidence="3 10" id="KW-0999">Mitochondrion inner membrane</keyword>
<comment type="subunit">
    <text evidence="10">Homooligomer.</text>
</comment>
<dbReference type="AlphaFoldDB" id="A0A075B4H9"/>
<evidence type="ECO:0000313" key="12">
    <source>
        <dbReference type="EMBL" id="EPZ36172.1"/>
    </source>
</evidence>
<evidence type="ECO:0000256" key="6">
    <source>
        <dbReference type="ARBA" id="ARBA00023054"/>
    </source>
</evidence>
<feature type="transmembrane region" description="Helical" evidence="10">
    <location>
        <begin position="184"/>
        <end position="204"/>
    </location>
</feature>
<name>A0A075B4H9_ROZAC</name>
<keyword evidence="8 10" id="KW-0472">Membrane</keyword>
<evidence type="ECO:0000256" key="1">
    <source>
        <dbReference type="ARBA" id="ARBA00007472"/>
    </source>
</evidence>
<sequence length="308" mass="36543">MNFLKQAQQEFKVAPKKLLFNTKYISNNVLLLKSQVLLYKSKFFPDKEIERYAREFDKLTGYDLCSQLRIRVIEQDKRYRDMKQQLSQIKERYENEVERRSDNQKELQELLQRKGSWSDTEIIRFAELHREEMKCDTNVKEAKKNLKYMEQVVDEAHQHLMNVMRERYHEEQLWSDKIRRASTYGTLTVMIAQALLFLISILIIEPRRRQYLKKEIVESFNKQLAEMGSIIDEKQNENALQLLGIKENLLQFQDAINKEKLVYDNKSINLENKNLDVHERGSWNLGTAKGMMIGLSVGALLSLLFGNR</sequence>
<accession>A0A075B4H9</accession>
<keyword evidence="2 10" id="KW-0812">Transmembrane</keyword>
<organism evidence="12 13">
    <name type="scientific">Rozella allomycis (strain CSF55)</name>
    <dbReference type="NCBI Taxonomy" id="988480"/>
    <lineage>
        <taxon>Eukaryota</taxon>
        <taxon>Fungi</taxon>
        <taxon>Fungi incertae sedis</taxon>
        <taxon>Cryptomycota</taxon>
        <taxon>Cryptomycota incertae sedis</taxon>
        <taxon>Rozella</taxon>
    </lineage>
</organism>
<evidence type="ECO:0000256" key="7">
    <source>
        <dbReference type="ARBA" id="ARBA00023128"/>
    </source>
</evidence>
<keyword evidence="7 10" id="KW-0496">Mitochondrion</keyword>
<evidence type="ECO:0000256" key="4">
    <source>
        <dbReference type="ARBA" id="ARBA00022946"/>
    </source>
</evidence>
<reference evidence="12 13" key="1">
    <citation type="journal article" date="2013" name="Curr. Biol.">
        <title>Shared signatures of parasitism and phylogenomics unite Cryptomycota and microsporidia.</title>
        <authorList>
            <person name="James T.Y."/>
            <person name="Pelin A."/>
            <person name="Bonen L."/>
            <person name="Ahrendt S."/>
            <person name="Sain D."/>
            <person name="Corradi N."/>
            <person name="Stajich J.E."/>
        </authorList>
    </citation>
    <scope>NUCLEOTIDE SEQUENCE [LARGE SCALE GENOMIC DNA]</scope>
    <source>
        <strain evidence="12 13">CSF55</strain>
    </source>
</reference>
<evidence type="ECO:0000256" key="2">
    <source>
        <dbReference type="ARBA" id="ARBA00022692"/>
    </source>
</evidence>
<dbReference type="OMA" id="HREEMKC"/>
<evidence type="ECO:0000256" key="11">
    <source>
        <dbReference type="SAM" id="Coils"/>
    </source>
</evidence>
<dbReference type="HOGENOM" id="CLU_903605_0_0_1"/>
<feature type="coiled-coil region" evidence="11">
    <location>
        <begin position="72"/>
        <end position="113"/>
    </location>
</feature>
<dbReference type="Pfam" id="PF05546">
    <property type="entry name" value="She9_MDM33"/>
    <property type="match status" value="1"/>
</dbReference>
<gene>
    <name evidence="12" type="ORF">O9G_002238</name>
</gene>
<protein>
    <recommendedName>
        <fullName evidence="10">Sensitive to high expression protein 9, mitochondrial</fullName>
    </recommendedName>
</protein>
<dbReference type="GO" id="GO:0007007">
    <property type="term" value="P:inner mitochondrial membrane organization"/>
    <property type="evidence" value="ECO:0007669"/>
    <property type="project" value="TreeGrafter"/>
</dbReference>
<keyword evidence="13" id="KW-1185">Reference proteome</keyword>
<evidence type="ECO:0000256" key="8">
    <source>
        <dbReference type="ARBA" id="ARBA00023136"/>
    </source>
</evidence>
<evidence type="ECO:0000256" key="3">
    <source>
        <dbReference type="ARBA" id="ARBA00022792"/>
    </source>
</evidence>
<proteinExistence type="inferred from homology"/>
<comment type="function">
    <text evidence="9">Required for the maintenance of the structure of the mitochondrial inner membrane. Involved in mitochondrial morphology. Causes growth arrest when highly overexpressed.</text>
</comment>
<dbReference type="EMBL" id="KE560636">
    <property type="protein sequence ID" value="EPZ36172.1"/>
    <property type="molecule type" value="Genomic_DNA"/>
</dbReference>
<keyword evidence="5 10" id="KW-1133">Transmembrane helix</keyword>
<feature type="transmembrane region" description="Helical" evidence="10">
    <location>
        <begin position="283"/>
        <end position="305"/>
    </location>
</feature>
<comment type="subcellular location">
    <subcellularLocation>
        <location evidence="10">Mitochondrion inner membrane</location>
        <topology evidence="10">Multi-pass membrane protein</topology>
    </subcellularLocation>
</comment>